<evidence type="ECO:0000313" key="7">
    <source>
        <dbReference type="Proteomes" id="UP000504618"/>
    </source>
</evidence>
<organism evidence="7 8">
    <name type="scientific">Temnothorax curvispinosus</name>
    <dbReference type="NCBI Taxonomy" id="300111"/>
    <lineage>
        <taxon>Eukaryota</taxon>
        <taxon>Metazoa</taxon>
        <taxon>Ecdysozoa</taxon>
        <taxon>Arthropoda</taxon>
        <taxon>Hexapoda</taxon>
        <taxon>Insecta</taxon>
        <taxon>Pterygota</taxon>
        <taxon>Neoptera</taxon>
        <taxon>Endopterygota</taxon>
        <taxon>Hymenoptera</taxon>
        <taxon>Apocrita</taxon>
        <taxon>Aculeata</taxon>
        <taxon>Formicoidea</taxon>
        <taxon>Formicidae</taxon>
        <taxon>Myrmicinae</taxon>
        <taxon>Temnothorax</taxon>
    </lineage>
</organism>
<dbReference type="PANTHER" id="PTHR23259">
    <property type="entry name" value="RIDDLE"/>
    <property type="match status" value="1"/>
</dbReference>
<dbReference type="SUPFAM" id="SSF57567">
    <property type="entry name" value="Serine protease inhibitors"/>
    <property type="match status" value="1"/>
</dbReference>
<keyword evidence="3" id="KW-0722">Serine protease inhibitor</keyword>
<feature type="chain" id="PRO_5026924543" evidence="5">
    <location>
        <begin position="22"/>
        <end position="78"/>
    </location>
</feature>
<dbReference type="GO" id="GO:0004867">
    <property type="term" value="F:serine-type endopeptidase inhibitor activity"/>
    <property type="evidence" value="ECO:0007669"/>
    <property type="project" value="UniProtKB-KW"/>
</dbReference>
<name>A0A6J1PZD5_9HYME</name>
<feature type="signal peptide" evidence="5">
    <location>
        <begin position="1"/>
        <end position="21"/>
    </location>
</feature>
<evidence type="ECO:0000256" key="3">
    <source>
        <dbReference type="ARBA" id="ARBA00022900"/>
    </source>
</evidence>
<dbReference type="FunFam" id="2.10.25.10:FF:000055">
    <property type="entry name" value="alpha-tectorin isoform X1"/>
    <property type="match status" value="1"/>
</dbReference>
<feature type="domain" description="TIL" evidence="6">
    <location>
        <begin position="25"/>
        <end position="78"/>
    </location>
</feature>
<accession>A0A6J1PZD5</accession>
<evidence type="ECO:0000256" key="1">
    <source>
        <dbReference type="ARBA" id="ARBA00007611"/>
    </source>
</evidence>
<keyword evidence="5" id="KW-0732">Signal</keyword>
<proteinExistence type="inferred from homology"/>
<dbReference type="Gene3D" id="2.10.25.10">
    <property type="entry name" value="Laminin"/>
    <property type="match status" value="1"/>
</dbReference>
<evidence type="ECO:0000256" key="2">
    <source>
        <dbReference type="ARBA" id="ARBA00022690"/>
    </source>
</evidence>
<comment type="similarity">
    <text evidence="1">Belongs to the serine protease inhibitor-like (TIL domain-containing) family.</text>
</comment>
<dbReference type="Pfam" id="PF01826">
    <property type="entry name" value="TIL"/>
    <property type="match status" value="1"/>
</dbReference>
<dbReference type="InterPro" id="IPR002919">
    <property type="entry name" value="TIL_dom"/>
</dbReference>
<dbReference type="PANTHER" id="PTHR23259:SF70">
    <property type="entry name" value="ACCESSORY GLAND PROTEIN ACP62F-RELATED"/>
    <property type="match status" value="1"/>
</dbReference>
<dbReference type="CDD" id="cd19941">
    <property type="entry name" value="TIL"/>
    <property type="match status" value="1"/>
</dbReference>
<keyword evidence="7" id="KW-1185">Reference proteome</keyword>
<reference evidence="8" key="1">
    <citation type="submission" date="2025-08" db="UniProtKB">
        <authorList>
            <consortium name="RefSeq"/>
        </authorList>
    </citation>
    <scope>IDENTIFICATION</scope>
    <source>
        <tissue evidence="8">Whole body</tissue>
    </source>
</reference>
<keyword evidence="2" id="KW-0646">Protease inhibitor</keyword>
<keyword evidence="4" id="KW-1015">Disulfide bond</keyword>
<dbReference type="InterPro" id="IPR051368">
    <property type="entry name" value="SerProtInhib-TIL_Domain"/>
</dbReference>
<dbReference type="AlphaFoldDB" id="A0A6J1PZD5"/>
<evidence type="ECO:0000313" key="8">
    <source>
        <dbReference type="RefSeq" id="XP_024875267.1"/>
    </source>
</evidence>
<evidence type="ECO:0000259" key="6">
    <source>
        <dbReference type="Pfam" id="PF01826"/>
    </source>
</evidence>
<dbReference type="Proteomes" id="UP000504618">
    <property type="component" value="Unplaced"/>
</dbReference>
<gene>
    <name evidence="8" type="primary">LOC112456759</name>
</gene>
<evidence type="ECO:0000256" key="4">
    <source>
        <dbReference type="ARBA" id="ARBA00023157"/>
    </source>
</evidence>
<dbReference type="GeneID" id="112456759"/>
<sequence length="78" mass="8549">MSRDSFVLLLMIGVLCSMTNAQRRCPRNQEWTTCGSACPPSCNSQPNQPCTLQCVIGCQCRQGFLLHSSGNCVHPTQC</sequence>
<dbReference type="OrthoDB" id="6236007at2759"/>
<evidence type="ECO:0000256" key="5">
    <source>
        <dbReference type="SAM" id="SignalP"/>
    </source>
</evidence>
<protein>
    <submittedName>
        <fullName evidence="8">Chymotrypsin inhibitor-like</fullName>
    </submittedName>
</protein>
<dbReference type="InterPro" id="IPR036084">
    <property type="entry name" value="Ser_inhib-like_sf"/>
</dbReference>
<dbReference type="RefSeq" id="XP_024875267.1">
    <property type="nucleotide sequence ID" value="XM_025019499.1"/>
</dbReference>